<dbReference type="KEGG" id="slac:SKTS_23000"/>
<dbReference type="EMBL" id="AP022853">
    <property type="protein sequence ID" value="BCB27414.1"/>
    <property type="molecule type" value="Genomic_DNA"/>
</dbReference>
<dbReference type="InterPro" id="IPR020945">
    <property type="entry name" value="DMSO/NO3_reduct_chaperone"/>
</dbReference>
<name>A0A6F8VCL6_9PROT</name>
<reference evidence="3" key="1">
    <citation type="submission" date="2020-03" db="EMBL/GenBank/DDBJ databases">
        <title>Complete genome sequence of sulfur-oxidizing bacterium skT11.</title>
        <authorList>
            <person name="Kanda M."/>
            <person name="Kojima H."/>
            <person name="Fukui M."/>
        </authorList>
    </citation>
    <scope>NUCLEOTIDE SEQUENCE [LARGE SCALE GENOMIC DNA]</scope>
    <source>
        <strain evidence="3">skT11</strain>
    </source>
</reference>
<dbReference type="Pfam" id="PF02613">
    <property type="entry name" value="Nitrate_red_del"/>
    <property type="match status" value="1"/>
</dbReference>
<evidence type="ECO:0000313" key="2">
    <source>
        <dbReference type="EMBL" id="BCB27414.1"/>
    </source>
</evidence>
<evidence type="ECO:0000256" key="1">
    <source>
        <dbReference type="ARBA" id="ARBA00023186"/>
    </source>
</evidence>
<protein>
    <submittedName>
        <fullName evidence="2">Uncharacterized protein</fullName>
    </submittedName>
</protein>
<dbReference type="InterPro" id="IPR050289">
    <property type="entry name" value="TorD/DmsD_chaperones"/>
</dbReference>
<organism evidence="2 3">
    <name type="scientific">Sulfurimicrobium lacus</name>
    <dbReference type="NCBI Taxonomy" id="2715678"/>
    <lineage>
        <taxon>Bacteria</taxon>
        <taxon>Pseudomonadati</taxon>
        <taxon>Pseudomonadota</taxon>
        <taxon>Betaproteobacteria</taxon>
        <taxon>Nitrosomonadales</taxon>
        <taxon>Sulfuricellaceae</taxon>
        <taxon>Sulfurimicrobium</taxon>
    </lineage>
</organism>
<dbReference type="AlphaFoldDB" id="A0A6F8VCL6"/>
<proteinExistence type="predicted"/>
<keyword evidence="3" id="KW-1185">Reference proteome</keyword>
<accession>A0A6F8VCL6</accession>
<dbReference type="Proteomes" id="UP000502260">
    <property type="component" value="Chromosome"/>
</dbReference>
<sequence>MQNQNAVLIEHMEDSLSPLELRARAGYYQLLAGAFVEEPGGAYLAALRAPQALAELAELGLHFDADFTDVPLGELQDVLACEYATLFTTAGGCPPVESSRLTGRFQQEPYHEVKAIYQRCGFELQPGRFAVFEDQLGIELSFVAALLERLAEALEGDDATAAGPLEKEIKRFWAIHLGRWVRGYSTLLERVTEHSFYREIARLLRDFAEAELALLKVRVDDVDGGREVVPKSEIQVLFNPNEPVCGGCEHGKDEKRAIA</sequence>
<dbReference type="SUPFAM" id="SSF89155">
    <property type="entry name" value="TorD-like"/>
    <property type="match status" value="1"/>
</dbReference>
<dbReference type="Gene3D" id="1.10.3480.10">
    <property type="entry name" value="TorD-like"/>
    <property type="match status" value="1"/>
</dbReference>
<dbReference type="InterPro" id="IPR036411">
    <property type="entry name" value="TorD-like_sf"/>
</dbReference>
<keyword evidence="1" id="KW-0143">Chaperone</keyword>
<dbReference type="PANTHER" id="PTHR34227">
    <property type="entry name" value="CHAPERONE PROTEIN YCDY"/>
    <property type="match status" value="1"/>
</dbReference>
<dbReference type="PANTHER" id="PTHR34227:SF1">
    <property type="entry name" value="DIMETHYL SULFOXIDE REDUCTASE CHAPERONE-RELATED"/>
    <property type="match status" value="1"/>
</dbReference>
<gene>
    <name evidence="2" type="ORF">SKTS_23000</name>
</gene>
<evidence type="ECO:0000313" key="3">
    <source>
        <dbReference type="Proteomes" id="UP000502260"/>
    </source>
</evidence>